<keyword evidence="4" id="KW-1185">Reference proteome</keyword>
<dbReference type="PANTHER" id="PTHR34589">
    <property type="entry name" value="SIMILAR TO RIKEN CDNA 2700081O15"/>
    <property type="match status" value="1"/>
</dbReference>
<proteinExistence type="predicted"/>
<feature type="compositionally biased region" description="Polar residues" evidence="1">
    <location>
        <begin position="288"/>
        <end position="300"/>
    </location>
</feature>
<dbReference type="PANTHER" id="PTHR34589:SF2">
    <property type="entry name" value="ZINC FINGER TRANSLOCATION-ASSOCIATED PROTEIN"/>
    <property type="match status" value="1"/>
</dbReference>
<sequence>MKKLLEESLSTVTHIKIESKEEASQQEMEPTSPQNEGAPIAADLTLETKSWQPDSDALVPAGSQSPPLKDAPQSSDTLPHPPNSNEVVLNPTCEHSSQTPSHFILDPSVPSSPHRTLSLPTKTESHESSCSPEPPKLHHLPMVQLQPRQPHCEQHIQEEGQSSPSAGGYCGVGPEHSGMMSLQRKREYWKLMKRQQRARLRARQRERQAECSSRPKHMQAPGRLITNTVKGGHPPVKRPLQPRRPPSSLSAVSGVPTLLVVSPTTCSANRSPDRIQVKLPVPPASRPPRTQQNHMDTGQMVSRHHGDHENQQGMTQKWTSSRTGVHKPPFPPPLKPPENPLSSINLQPIEPPHAPSSSPIKIPCAQLQSATHIIHTHTPTCSMVPPKAIPGESEEDFLRRKREYWRVKKKEQRARKAIREKGGRTPNHLRSILPAQGLHTQSGGPWGSSSEESGHFVSTSKDTDPASFSGFSAAAEDESDLLFADYDQDEEEGPVSDAMWRNRYLMDHDPLNQLLVCMVCGELQYSHSLEGVRAHIDEAHPHTLSLEPGEQRQILEAWDEQVSRRERFFTSQLQQHSAD</sequence>
<evidence type="ECO:0000313" key="4">
    <source>
        <dbReference type="Proteomes" id="UP001335648"/>
    </source>
</evidence>
<feature type="compositionally biased region" description="Polar residues" evidence="1">
    <location>
        <begin position="109"/>
        <end position="122"/>
    </location>
</feature>
<dbReference type="InterPro" id="IPR052675">
    <property type="entry name" value="ZnF_transloc-Spindlin_int"/>
</dbReference>
<evidence type="ECO:0000259" key="2">
    <source>
        <dbReference type="Pfam" id="PF18658"/>
    </source>
</evidence>
<feature type="region of interest" description="Disordered" evidence="1">
    <location>
        <begin position="424"/>
        <end position="464"/>
    </location>
</feature>
<feature type="region of interest" description="Disordered" evidence="1">
    <location>
        <begin position="225"/>
        <end position="251"/>
    </location>
</feature>
<comment type="caution">
    <text evidence="3">The sequence shown here is derived from an EMBL/GenBank/DDBJ whole genome shotgun (WGS) entry which is preliminary data.</text>
</comment>
<feature type="compositionally biased region" description="Pro residues" evidence="1">
    <location>
        <begin position="328"/>
        <end position="339"/>
    </location>
</feature>
<gene>
    <name evidence="3" type="ORF">CesoFtcFv8_027196</name>
</gene>
<dbReference type="Proteomes" id="UP001335648">
    <property type="component" value="Unassembled WGS sequence"/>
</dbReference>
<dbReference type="EMBL" id="JAULUE010002068">
    <property type="protein sequence ID" value="KAK5876201.1"/>
    <property type="molecule type" value="Genomic_DNA"/>
</dbReference>
<feature type="compositionally biased region" description="Polar residues" evidence="1">
    <location>
        <begin position="311"/>
        <end position="323"/>
    </location>
</feature>
<accession>A0AAN8GB41</accession>
<evidence type="ECO:0000256" key="1">
    <source>
        <dbReference type="SAM" id="MobiDB-lite"/>
    </source>
</evidence>
<dbReference type="AlphaFoldDB" id="A0AAN8GB41"/>
<evidence type="ECO:0000313" key="3">
    <source>
        <dbReference type="EMBL" id="KAK5876201.1"/>
    </source>
</evidence>
<feature type="compositionally biased region" description="Polar residues" evidence="1">
    <location>
        <begin position="25"/>
        <end position="35"/>
    </location>
</feature>
<dbReference type="Pfam" id="PF18658">
    <property type="entry name" value="zf-C2H2_12"/>
    <property type="match status" value="1"/>
</dbReference>
<reference evidence="3 4" key="1">
    <citation type="journal article" date="2023" name="Mol. Biol. Evol.">
        <title>Genomics of Secondarily Temperate Adaptation in the Only Non-Antarctic Icefish.</title>
        <authorList>
            <person name="Rivera-Colon A.G."/>
            <person name="Rayamajhi N."/>
            <person name="Minhas B.F."/>
            <person name="Madrigal G."/>
            <person name="Bilyk K.T."/>
            <person name="Yoon V."/>
            <person name="Hune M."/>
            <person name="Gregory S."/>
            <person name="Cheng C.H.C."/>
            <person name="Catchen J.M."/>
        </authorList>
    </citation>
    <scope>NUCLEOTIDE SEQUENCE [LARGE SCALE GENOMIC DNA]</scope>
    <source>
        <strain evidence="3">JC2023a</strain>
    </source>
</reference>
<feature type="compositionally biased region" description="Polar residues" evidence="1">
    <location>
        <begin position="62"/>
        <end position="101"/>
    </location>
</feature>
<feature type="region of interest" description="Disordered" evidence="1">
    <location>
        <begin position="277"/>
        <end position="359"/>
    </location>
</feature>
<protein>
    <recommendedName>
        <fullName evidence="2">SPIN-DOC-like zinc-finger domain-containing protein</fullName>
    </recommendedName>
</protein>
<feature type="domain" description="SPIN-DOC-like zinc-finger" evidence="2">
    <location>
        <begin position="499"/>
        <end position="560"/>
    </location>
</feature>
<name>A0AAN8GB41_9TELE</name>
<organism evidence="3 4">
    <name type="scientific">Champsocephalus esox</name>
    <name type="common">pike icefish</name>
    <dbReference type="NCBI Taxonomy" id="159716"/>
    <lineage>
        <taxon>Eukaryota</taxon>
        <taxon>Metazoa</taxon>
        <taxon>Chordata</taxon>
        <taxon>Craniata</taxon>
        <taxon>Vertebrata</taxon>
        <taxon>Euteleostomi</taxon>
        <taxon>Actinopterygii</taxon>
        <taxon>Neopterygii</taxon>
        <taxon>Teleostei</taxon>
        <taxon>Neoteleostei</taxon>
        <taxon>Acanthomorphata</taxon>
        <taxon>Eupercaria</taxon>
        <taxon>Perciformes</taxon>
        <taxon>Notothenioidei</taxon>
        <taxon>Channichthyidae</taxon>
        <taxon>Champsocephalus</taxon>
    </lineage>
</organism>
<dbReference type="InterPro" id="IPR040647">
    <property type="entry name" value="SPIN-DOC_Znf-C2H2"/>
</dbReference>
<dbReference type="GO" id="GO:0045892">
    <property type="term" value="P:negative regulation of DNA-templated transcription"/>
    <property type="evidence" value="ECO:0007669"/>
    <property type="project" value="TreeGrafter"/>
</dbReference>
<feature type="region of interest" description="Disordered" evidence="1">
    <location>
        <begin position="1"/>
        <end position="138"/>
    </location>
</feature>